<comment type="subcellular location">
    <subcellularLocation>
        <location evidence="1">Membrane</location>
        <topology evidence="1">Single-pass type I membrane protein</topology>
    </subcellularLocation>
</comment>
<evidence type="ECO:0000256" key="2">
    <source>
        <dbReference type="ARBA" id="ARBA00006166"/>
    </source>
</evidence>
<reference evidence="15" key="1">
    <citation type="submission" date="2021-01" db="EMBL/GenBank/DDBJ databases">
        <authorList>
            <person name="Zahm M."/>
            <person name="Roques C."/>
            <person name="Cabau C."/>
            <person name="Klopp C."/>
            <person name="Donnadieu C."/>
            <person name="Jouanno E."/>
            <person name="Lampietro C."/>
            <person name="Louis A."/>
            <person name="Herpin A."/>
            <person name="Echchiki A."/>
            <person name="Berthelot C."/>
            <person name="Parey E."/>
            <person name="Roest-Crollius H."/>
            <person name="Braasch I."/>
            <person name="Postlethwait J."/>
            <person name="Bobe J."/>
            <person name="Montfort J."/>
            <person name="Bouchez O."/>
            <person name="Begum T."/>
            <person name="Mejri S."/>
            <person name="Adams A."/>
            <person name="Chen W.-J."/>
            <person name="Guiguen Y."/>
        </authorList>
    </citation>
    <scope>NUCLEOTIDE SEQUENCE</scope>
    <source>
        <strain evidence="15">YG-15Mar2019-1</strain>
        <tissue evidence="15">Brain</tissue>
    </source>
</reference>
<keyword evidence="3 7" id="KW-0812">Transmembrane</keyword>
<evidence type="ECO:0000259" key="11">
    <source>
        <dbReference type="Pfam" id="PF23039"/>
    </source>
</evidence>
<keyword evidence="4 7" id="KW-1133">Transmembrane helix</keyword>
<dbReference type="AlphaFoldDB" id="A0A9D3PEF6"/>
<feature type="transmembrane region" description="Helical" evidence="7">
    <location>
        <begin position="906"/>
        <end position="931"/>
    </location>
</feature>
<dbReference type="Pfam" id="PF23486">
    <property type="entry name" value="Ig_TMEM132_5th"/>
    <property type="match status" value="1"/>
</dbReference>
<feature type="compositionally biased region" description="Basic and acidic residues" evidence="6">
    <location>
        <begin position="963"/>
        <end position="993"/>
    </location>
</feature>
<evidence type="ECO:0000256" key="3">
    <source>
        <dbReference type="ARBA" id="ARBA00022692"/>
    </source>
</evidence>
<evidence type="ECO:0000256" key="6">
    <source>
        <dbReference type="SAM" id="MobiDB-lite"/>
    </source>
</evidence>
<gene>
    <name evidence="15" type="ORF">MATL_G00221100</name>
</gene>
<evidence type="ECO:0000256" key="4">
    <source>
        <dbReference type="ARBA" id="ARBA00022989"/>
    </source>
</evidence>
<evidence type="ECO:0000313" key="15">
    <source>
        <dbReference type="EMBL" id="KAG7458512.1"/>
    </source>
</evidence>
<feature type="domain" description="Transmembrane protein TMEM132 cohesin-like" evidence="11">
    <location>
        <begin position="296"/>
        <end position="427"/>
    </location>
</feature>
<organism evidence="15 16">
    <name type="scientific">Megalops atlanticus</name>
    <name type="common">Tarpon</name>
    <name type="synonym">Clupea gigantea</name>
    <dbReference type="NCBI Taxonomy" id="7932"/>
    <lineage>
        <taxon>Eukaryota</taxon>
        <taxon>Metazoa</taxon>
        <taxon>Chordata</taxon>
        <taxon>Craniata</taxon>
        <taxon>Vertebrata</taxon>
        <taxon>Euteleostomi</taxon>
        <taxon>Actinopterygii</taxon>
        <taxon>Neopterygii</taxon>
        <taxon>Teleostei</taxon>
        <taxon>Elopiformes</taxon>
        <taxon>Megalopidae</taxon>
        <taxon>Megalops</taxon>
    </lineage>
</organism>
<evidence type="ECO:0000256" key="8">
    <source>
        <dbReference type="SAM" id="SignalP"/>
    </source>
</evidence>
<feature type="domain" description="Transmembrane protein TMEM132 second Ig-like" evidence="12">
    <location>
        <begin position="133"/>
        <end position="200"/>
    </location>
</feature>
<evidence type="ECO:0000259" key="13">
    <source>
        <dbReference type="Pfam" id="PF23486"/>
    </source>
</evidence>
<evidence type="ECO:0000259" key="9">
    <source>
        <dbReference type="Pfam" id="PF15706"/>
    </source>
</evidence>
<evidence type="ECO:0000259" key="14">
    <source>
        <dbReference type="Pfam" id="PF23487"/>
    </source>
</evidence>
<evidence type="ECO:0000313" key="16">
    <source>
        <dbReference type="Proteomes" id="UP001046870"/>
    </source>
</evidence>
<dbReference type="Pfam" id="PF23039">
    <property type="entry name" value="TMEM132_3rd"/>
    <property type="match status" value="1"/>
</dbReference>
<protein>
    <recommendedName>
        <fullName evidence="17">Transmembrane protein family 132 middle domain-containing protein</fullName>
    </recommendedName>
</protein>
<dbReference type="OrthoDB" id="10026202at2759"/>
<comment type="similarity">
    <text evidence="2">Belongs to the TMEM132 family.</text>
</comment>
<dbReference type="InterPro" id="IPR055423">
    <property type="entry name" value="Ig_TMEM132_5th"/>
</dbReference>
<dbReference type="PANTHER" id="PTHR13388:SF29">
    <property type="entry name" value="TRANSMEMBRANE PROTEIN 132C ISOFORM X1"/>
    <property type="match status" value="1"/>
</dbReference>
<dbReference type="EMBL" id="JAFDVH010000020">
    <property type="protein sequence ID" value="KAG7458512.1"/>
    <property type="molecule type" value="Genomic_DNA"/>
</dbReference>
<feature type="domain" description="Transmembrane protein TMEM132 sixth" evidence="14">
    <location>
        <begin position="671"/>
        <end position="778"/>
    </location>
</feature>
<dbReference type="Pfam" id="PF23481">
    <property type="entry name" value="Ig_TMEM132_2nd"/>
    <property type="match status" value="1"/>
</dbReference>
<evidence type="ECO:0000256" key="5">
    <source>
        <dbReference type="ARBA" id="ARBA00023136"/>
    </source>
</evidence>
<dbReference type="Pfam" id="PF16070">
    <property type="entry name" value="Ig_TMEM132_4th"/>
    <property type="match status" value="1"/>
</dbReference>
<dbReference type="Pfam" id="PF23487">
    <property type="entry name" value="Ig_TMEM132_6th"/>
    <property type="match status" value="1"/>
</dbReference>
<dbReference type="GO" id="GO:0016020">
    <property type="term" value="C:membrane"/>
    <property type="evidence" value="ECO:0007669"/>
    <property type="project" value="UniProtKB-SubCell"/>
</dbReference>
<evidence type="ECO:0000259" key="12">
    <source>
        <dbReference type="Pfam" id="PF23481"/>
    </source>
</evidence>
<feature type="domain" description="Transmembrane protein TMEM132 C-terminal" evidence="9">
    <location>
        <begin position="902"/>
        <end position="942"/>
    </location>
</feature>
<name>A0A9D3PEF6_MEGAT</name>
<evidence type="ECO:0000256" key="7">
    <source>
        <dbReference type="SAM" id="Phobius"/>
    </source>
</evidence>
<feature type="signal peptide" evidence="8">
    <location>
        <begin position="1"/>
        <end position="30"/>
    </location>
</feature>
<proteinExistence type="inferred from homology"/>
<dbReference type="InterPro" id="IPR031436">
    <property type="entry name" value="TMEM132_C"/>
</dbReference>
<dbReference type="InterPro" id="IPR031437">
    <property type="entry name" value="Ig_TMEM132_4th"/>
</dbReference>
<feature type="region of interest" description="Disordered" evidence="6">
    <location>
        <begin position="878"/>
        <end position="898"/>
    </location>
</feature>
<evidence type="ECO:0008006" key="17">
    <source>
        <dbReference type="Google" id="ProtNLM"/>
    </source>
</evidence>
<feature type="region of interest" description="Disordered" evidence="6">
    <location>
        <begin position="937"/>
        <end position="993"/>
    </location>
</feature>
<comment type="caution">
    <text evidence="15">The sequence shown here is derived from an EMBL/GenBank/DDBJ whole genome shotgun (WGS) entry which is preliminary data.</text>
</comment>
<dbReference type="InterPro" id="IPR055424">
    <property type="entry name" value="Ig_TMEM132_6th"/>
</dbReference>
<dbReference type="InterPro" id="IPR026307">
    <property type="entry name" value="TMEM132"/>
</dbReference>
<feature type="domain" description="Transmembrane protein family 132 fourth" evidence="10">
    <location>
        <begin position="448"/>
        <end position="544"/>
    </location>
</feature>
<feature type="region of interest" description="Disordered" evidence="6">
    <location>
        <begin position="780"/>
        <end position="799"/>
    </location>
</feature>
<dbReference type="Pfam" id="PF15706">
    <property type="entry name" value="TMEM132_C"/>
    <property type="match status" value="1"/>
</dbReference>
<dbReference type="InterPro" id="IPR055421">
    <property type="entry name" value="TMEM132_3rd"/>
</dbReference>
<feature type="domain" description="Transmembrane protein TMEM132 fifth" evidence="13">
    <location>
        <begin position="550"/>
        <end position="667"/>
    </location>
</feature>
<dbReference type="InterPro" id="IPR055422">
    <property type="entry name" value="Ig_TMEM132_2nd"/>
</dbReference>
<feature type="compositionally biased region" description="Acidic residues" evidence="6">
    <location>
        <begin position="948"/>
        <end position="962"/>
    </location>
</feature>
<sequence>MGVASCRSALCGRAAGAVLTAFCCLSAARAQPPSLSLPAQISVPLPWHSLPLSQSDLGLLFSNSTPFALSQSLLLQPPAGVTSKAGVRASFGPYSVTQLVSSPIPPLSPPLTASLLSKTVERERKGERGEKFKVRVLFHWRADPTRGSCVTLHAFKETEEKKATCITQPPLGLCVISLPLPKDWFAAEKRSTLNQRHSERLQYAHRHRHRHRGRRQWDIPAFLKSKQSHSADQIQLYYSSPGSVANLKLSPPSCEEDKMQHSQKRLYHIGAVTLEEMKTEKNRSREEVGCSDGQEQEELRVDPNVVIGYRRGPVRAGQPIGVPVSVRSNFTGDFVVIRLKVKKGLVSLLAEPSLASDFWAVTLERSTGSKHDIISIICLRAGSLTGTYSPTVLQQVACLSVDGLQKSFGVAMTVTAHWWVEYSGRNNHLPPHGGVVSTFSFTDRDIVGIAPITESNTIINTAILTSQPVSLPVIILAVEHDGKVSDVTAAVTCRSTNEDIVKVSSDCSALFVDGSESGVGSTCVGVEFYLGTLSGALCLSVWAPIVPLVISLSDPVLNAIEGWSYYTESGCSPVFQRSTVQVLAQFAAQPSAETGQLTYMLGSPDWFIDVTELVRDWLKVEKPRVAALDKQGYLIGFQPGVTSIQVVSDQWDGVLGSCDVIVSADHVRPGDLSVQLVGGLSLSVTANPAHPSVVTATVTAHNTLYNHGQEASLSIWLQFSDDTASLVSAFSSVPFSLRLSSMAETVVVVTPAPSQRVVAQGDGGGPLLKAELLVSTCQPTSNSIERAEPNARGGGGTKRLAKGSGWVRVNLDLELQPMESEEQDFEMLEISEVLLESEKGLYNHFGDGDGNLGNSSGDYGDSNVSLKNDLERAVLTPNHEGSGVYFSPGMERERGEGKSGERELEVGVGAVLSLLCLSVLLFLINCLPCALRERRRRRRVTGRREGGGTEEEEEEEEEERGTEEERQTEGEEDREKGVMDREHRGASGEKLVT</sequence>
<accession>A0A9D3PEF6</accession>
<dbReference type="PANTHER" id="PTHR13388">
    <property type="entry name" value="DETONATOR, ISOFORM E"/>
    <property type="match status" value="1"/>
</dbReference>
<evidence type="ECO:0000256" key="1">
    <source>
        <dbReference type="ARBA" id="ARBA00004479"/>
    </source>
</evidence>
<keyword evidence="5 7" id="KW-0472">Membrane</keyword>
<dbReference type="Proteomes" id="UP001046870">
    <property type="component" value="Chromosome 20"/>
</dbReference>
<feature type="chain" id="PRO_5038876311" description="Transmembrane protein family 132 middle domain-containing protein" evidence="8">
    <location>
        <begin position="31"/>
        <end position="993"/>
    </location>
</feature>
<evidence type="ECO:0000259" key="10">
    <source>
        <dbReference type="Pfam" id="PF16070"/>
    </source>
</evidence>
<keyword evidence="16" id="KW-1185">Reference proteome</keyword>
<keyword evidence="8" id="KW-0732">Signal</keyword>